<dbReference type="STRING" id="311458.CSUB_C1014"/>
<dbReference type="AlphaFoldDB" id="E6N707"/>
<dbReference type="CDD" id="cd03025">
    <property type="entry name" value="DsbA_FrnE_like"/>
    <property type="match status" value="1"/>
</dbReference>
<dbReference type="PANTHER" id="PTHR13887">
    <property type="entry name" value="GLUTATHIONE S-TRANSFERASE KAPPA"/>
    <property type="match status" value="1"/>
</dbReference>
<dbReference type="Gene3D" id="1.10.472.60">
    <property type="entry name" value="putative protein disulfide isomerase domain"/>
    <property type="match status" value="1"/>
</dbReference>
<accession>E6N707</accession>
<gene>
    <name evidence="2" type="ORF">CSUB_C1014</name>
    <name evidence="1" type="ORF">HGMM_F34A01C32</name>
</gene>
<proteinExistence type="predicted"/>
<dbReference type="Pfam" id="PF13743">
    <property type="entry name" value="Thioredoxin_5"/>
    <property type="match status" value="1"/>
</dbReference>
<name>E6N707_CALS0</name>
<dbReference type="EMBL" id="AP011853">
    <property type="protein sequence ID" value="BAJ48076.1"/>
    <property type="molecule type" value="Genomic_DNA"/>
</dbReference>
<evidence type="ECO:0000313" key="2">
    <source>
        <dbReference type="EMBL" id="BAJ50866.1"/>
    </source>
</evidence>
<protein>
    <submittedName>
        <fullName evidence="1">DsbA oxidoreductase</fullName>
    </submittedName>
</protein>
<dbReference type="BioCyc" id="CCAL311458:G131R-1021-MONOMER"/>
<reference evidence="1 3" key="2">
    <citation type="journal article" date="2011" name="Nucleic Acids Res.">
        <title>Insights into the evolution of Archaea and eukaryotic protein modifier systems revealed by the genome of a novel archaeal group.</title>
        <authorList>
            <person name="Nunoura T."/>
            <person name="Takaki Y."/>
            <person name="Kakuta J."/>
            <person name="Nishi S."/>
            <person name="Sugahara J."/>
            <person name="Kazama H."/>
            <person name="Chee G."/>
            <person name="Hattori M."/>
            <person name="Kanai A."/>
            <person name="Atomi H."/>
            <person name="Takai K."/>
            <person name="Takami H."/>
        </authorList>
    </citation>
    <scope>NUCLEOTIDE SEQUENCE [LARGE SCALE GENOMIC DNA]</scope>
</reference>
<dbReference type="InterPro" id="IPR036390">
    <property type="entry name" value="WH_DNA-bd_sf"/>
</dbReference>
<organism evidence="1 3">
    <name type="scientific">Caldiarchaeum subterraneum</name>
    <dbReference type="NCBI Taxonomy" id="311458"/>
    <lineage>
        <taxon>Archaea</taxon>
        <taxon>Nitrososphaerota</taxon>
        <taxon>Candidatus Caldarchaeales</taxon>
        <taxon>Candidatus Caldarchaeaceae</taxon>
        <taxon>Candidatus Caldarchaeum</taxon>
    </lineage>
</organism>
<dbReference type="Gene3D" id="3.40.30.10">
    <property type="entry name" value="Glutaredoxin"/>
    <property type="match status" value="1"/>
</dbReference>
<evidence type="ECO:0000313" key="3">
    <source>
        <dbReference type="Proteomes" id="UP000008120"/>
    </source>
</evidence>
<dbReference type="SUPFAM" id="SSF52833">
    <property type="entry name" value="Thioredoxin-like"/>
    <property type="match status" value="1"/>
</dbReference>
<dbReference type="InterPro" id="IPR017937">
    <property type="entry name" value="Thioredoxin_CS"/>
</dbReference>
<reference evidence="1 3" key="1">
    <citation type="journal article" date="2005" name="Environ. Microbiol.">
        <title>Genetic and functional properties of uncultivated thermophilic crenarchaeotes from a subsurface gold mine as revealed by analysis of genome fragments.</title>
        <authorList>
            <person name="Nunoura T."/>
            <person name="Hirayama H."/>
            <person name="Takami H."/>
            <person name="Oida H."/>
            <person name="Nishi S."/>
            <person name="Shimamura S."/>
            <person name="Suzuki Y."/>
            <person name="Inagaki F."/>
            <person name="Takai K."/>
            <person name="Nealson K.H."/>
            <person name="Horikoshi K."/>
        </authorList>
    </citation>
    <scope>NUCLEOTIDE SEQUENCE [LARGE SCALE GENOMIC DNA]</scope>
</reference>
<dbReference type="EMBL" id="BA000048">
    <property type="protein sequence ID" value="BAJ50866.1"/>
    <property type="molecule type" value="Genomic_DNA"/>
</dbReference>
<dbReference type="PANTHER" id="PTHR13887:SF47">
    <property type="entry name" value="CLPXP ADAPTER PROTEIN SPXH"/>
    <property type="match status" value="1"/>
</dbReference>
<dbReference type="SUPFAM" id="SSF46785">
    <property type="entry name" value="Winged helix' DNA-binding domain"/>
    <property type="match status" value="1"/>
</dbReference>
<dbReference type="KEGG" id="csu:CSUB_C1014"/>
<dbReference type="Proteomes" id="UP000008120">
    <property type="component" value="Chromosome"/>
</dbReference>
<dbReference type="PROSITE" id="PS00194">
    <property type="entry name" value="THIOREDOXIN_1"/>
    <property type="match status" value="1"/>
</dbReference>
<sequence length="299" mass="34746">MQPLIEIVEYTDPYCTWCWGSEPVLRKIKEVYGEQVEISYKMGGLVRDIRDFYDPVNEIGGESWYEQVAVHWEDASRRHGMPVDSRVFYEIKDSFTSTYPANIAVKAAEFQDRELAKRYLRRLREGAAAERKHIHRLEVQAELAEEVGLEAGKLVDDIRSGRAEEAFLKDLSECRAMGITGFPTFLVKNLKTGRTHLVYGYRRYSYFEGLLDEISDDSLLKRRIERSEEEVLGFVRRWGKVATQEVATLLDISKNQAFEMLKSMSDKNMVYAKRTGNDYFWLPRMIMECDPETGVCRTL</sequence>
<evidence type="ECO:0000313" key="1">
    <source>
        <dbReference type="EMBL" id="BAJ48076.1"/>
    </source>
</evidence>
<dbReference type="InterPro" id="IPR036249">
    <property type="entry name" value="Thioredoxin-like_sf"/>
</dbReference>